<dbReference type="Proteomes" id="UP000245921">
    <property type="component" value="Unassembled WGS sequence"/>
</dbReference>
<keyword evidence="1" id="KW-0378">Hydrolase</keyword>
<dbReference type="SUPFAM" id="SSF56784">
    <property type="entry name" value="HAD-like"/>
    <property type="match status" value="2"/>
</dbReference>
<dbReference type="InterPro" id="IPR027706">
    <property type="entry name" value="PGP_Pase"/>
</dbReference>
<feature type="transmembrane region" description="Helical" evidence="3">
    <location>
        <begin position="159"/>
        <end position="179"/>
    </location>
</feature>
<evidence type="ECO:0008006" key="6">
    <source>
        <dbReference type="Google" id="ProtNLM"/>
    </source>
</evidence>
<dbReference type="GO" id="GO:0046380">
    <property type="term" value="P:N-acetylneuraminate biosynthetic process"/>
    <property type="evidence" value="ECO:0007669"/>
    <property type="project" value="TreeGrafter"/>
</dbReference>
<evidence type="ECO:0000256" key="1">
    <source>
        <dbReference type="ARBA" id="ARBA00022801"/>
    </source>
</evidence>
<dbReference type="PANTHER" id="PTHR46470:SF3">
    <property type="entry name" value="N-ACYLNEURAMINATE-9-PHOSPHATASE"/>
    <property type="match status" value="1"/>
</dbReference>
<comment type="caution">
    <text evidence="4">The sequence shown here is derived from an EMBL/GenBank/DDBJ whole genome shotgun (WGS) entry which is preliminary data.</text>
</comment>
<proteinExistence type="predicted"/>
<protein>
    <recommendedName>
        <fullName evidence="6">Haloacid dehalogenase</fullName>
    </recommendedName>
</protein>
<name>A0AA45HJN6_9BACT</name>
<dbReference type="NCBIfam" id="TIGR01662">
    <property type="entry name" value="HAD-SF-IIIA"/>
    <property type="match status" value="1"/>
</dbReference>
<dbReference type="PANTHER" id="PTHR46470">
    <property type="entry name" value="N-ACYLNEURAMINATE-9-PHOSPHATASE"/>
    <property type="match status" value="1"/>
</dbReference>
<keyword evidence="3" id="KW-0812">Transmembrane</keyword>
<keyword evidence="2" id="KW-0460">Magnesium</keyword>
<evidence type="ECO:0000256" key="2">
    <source>
        <dbReference type="ARBA" id="ARBA00022842"/>
    </source>
</evidence>
<accession>A0AA45HJN6</accession>
<dbReference type="EMBL" id="QGGI01000002">
    <property type="protein sequence ID" value="PWJ96135.1"/>
    <property type="molecule type" value="Genomic_DNA"/>
</dbReference>
<dbReference type="Gene3D" id="3.40.50.1000">
    <property type="entry name" value="HAD superfamily/HAD-like"/>
    <property type="match status" value="2"/>
</dbReference>
<sequence length="357" mass="41804">MSHTTGLFKYIPIPREHKPDIYSIDYKKMKKWGITTILFDYDFTVTVWKEKKITNKTLELFERLLDDGFKVAIVTNAKKERAIHIEERTKGKVRVFSNMKKPGIKKLKDVLNILNSQNSKTMMIGDLFITDVFAGNKLGLYTILINPYTYQIDSKFKKFMANFSKFVYFIFFYTIGWFFRLMDLAVPNEFKDNIFGIDYDHLKKTNHKLIIFDFDNTLVAWHSKNLNSKSKDLFAKLKGMGFEILIATNGRDSRFDSVKSEISEFDIKIQTLSLKPFNFKLKKKVKLLGYKPRECVLIGDQLFTDITAGNSSGFYTIKVNPISKKEGKWTKFIRNFEKLSIKMMRKKPTLFKGEDEI</sequence>
<evidence type="ECO:0000256" key="3">
    <source>
        <dbReference type="SAM" id="Phobius"/>
    </source>
</evidence>
<reference evidence="4 5" key="1">
    <citation type="submission" date="2018-05" db="EMBL/GenBank/DDBJ databases">
        <title>Genomic Encyclopedia of Type Strains, Phase IV (KMG-IV): sequencing the most valuable type-strain genomes for metagenomic binning, comparative biology and taxonomic classification.</title>
        <authorList>
            <person name="Goeker M."/>
        </authorList>
    </citation>
    <scope>NUCLEOTIDE SEQUENCE [LARGE SCALE GENOMIC DNA]</scope>
    <source>
        <strain evidence="4 5">DSM 24906</strain>
    </source>
</reference>
<evidence type="ECO:0000313" key="5">
    <source>
        <dbReference type="Proteomes" id="UP000245921"/>
    </source>
</evidence>
<dbReference type="Pfam" id="PF09419">
    <property type="entry name" value="PGP_phosphatase"/>
    <property type="match status" value="2"/>
</dbReference>
<gene>
    <name evidence="4" type="ORF">C7380_10244</name>
</gene>
<organism evidence="4 5">
    <name type="scientific">Oceanotoga teriensis</name>
    <dbReference type="NCBI Taxonomy" id="515440"/>
    <lineage>
        <taxon>Bacteria</taxon>
        <taxon>Thermotogati</taxon>
        <taxon>Thermotogota</taxon>
        <taxon>Thermotogae</taxon>
        <taxon>Petrotogales</taxon>
        <taxon>Petrotogaceae</taxon>
        <taxon>Oceanotoga</taxon>
    </lineage>
</organism>
<dbReference type="GO" id="GO:0008962">
    <property type="term" value="F:phosphatidylglycerophosphatase activity"/>
    <property type="evidence" value="ECO:0007669"/>
    <property type="project" value="InterPro"/>
</dbReference>
<keyword evidence="5" id="KW-1185">Reference proteome</keyword>
<dbReference type="InterPro" id="IPR023214">
    <property type="entry name" value="HAD_sf"/>
</dbReference>
<dbReference type="InterPro" id="IPR051400">
    <property type="entry name" value="HAD-like_hydrolase"/>
</dbReference>
<dbReference type="NCBIfam" id="TIGR01668">
    <property type="entry name" value="YqeG_hyp_ppase"/>
    <property type="match status" value="1"/>
</dbReference>
<dbReference type="InterPro" id="IPR036412">
    <property type="entry name" value="HAD-like_sf"/>
</dbReference>
<evidence type="ECO:0000313" key="4">
    <source>
        <dbReference type="EMBL" id="PWJ96135.1"/>
    </source>
</evidence>
<dbReference type="RefSeq" id="WP_109603758.1">
    <property type="nucleotide sequence ID" value="NZ_QGGI01000002.1"/>
</dbReference>
<keyword evidence="3" id="KW-0472">Membrane</keyword>
<dbReference type="InterPro" id="IPR010021">
    <property type="entry name" value="PGPP1/Gep4"/>
</dbReference>
<keyword evidence="3" id="KW-1133">Transmembrane helix</keyword>
<dbReference type="InterPro" id="IPR006549">
    <property type="entry name" value="HAD-SF_hydro_IIIA"/>
</dbReference>
<dbReference type="GO" id="GO:0050124">
    <property type="term" value="F:N-acylneuraminate-9-phosphatase activity"/>
    <property type="evidence" value="ECO:0007669"/>
    <property type="project" value="TreeGrafter"/>
</dbReference>
<dbReference type="AlphaFoldDB" id="A0AA45HJN6"/>